<organism evidence="1">
    <name type="scientific">marine sediment metagenome</name>
    <dbReference type="NCBI Taxonomy" id="412755"/>
    <lineage>
        <taxon>unclassified sequences</taxon>
        <taxon>metagenomes</taxon>
        <taxon>ecological metagenomes</taxon>
    </lineage>
</organism>
<protein>
    <submittedName>
        <fullName evidence="1">Uncharacterized protein</fullName>
    </submittedName>
</protein>
<gene>
    <name evidence="1" type="ORF">S01H1_61240</name>
</gene>
<dbReference type="EMBL" id="BARS01040144">
    <property type="protein sequence ID" value="GAG32506.1"/>
    <property type="molecule type" value="Genomic_DNA"/>
</dbReference>
<evidence type="ECO:0000313" key="1">
    <source>
        <dbReference type="EMBL" id="GAG32506.1"/>
    </source>
</evidence>
<dbReference type="AlphaFoldDB" id="X0Y6M1"/>
<accession>X0Y6M1</accession>
<sequence length="153" mass="17097">MPAQVADISHIQIDVTHVQASYSDKTKFVGGSIVAELVMQMAIGMRGFVAGEIENKRVVNLGDGSPSEEYWLRSAQSHIWWRADFSFMGILQAAVDSLKAIRAGRKPFIFYPRPGDWPREAYQCRFVGELRPALMIPASLGFELPVSVREVRA</sequence>
<name>X0Y6M1_9ZZZZ</name>
<comment type="caution">
    <text evidence="1">The sequence shown here is derived from an EMBL/GenBank/DDBJ whole genome shotgun (WGS) entry which is preliminary data.</text>
</comment>
<reference evidence="1" key="1">
    <citation type="journal article" date="2014" name="Front. Microbiol.">
        <title>High frequency of phylogenetically diverse reductive dehalogenase-homologous genes in deep subseafloor sedimentary metagenomes.</title>
        <authorList>
            <person name="Kawai M."/>
            <person name="Futagami T."/>
            <person name="Toyoda A."/>
            <person name="Takaki Y."/>
            <person name="Nishi S."/>
            <person name="Hori S."/>
            <person name="Arai W."/>
            <person name="Tsubouchi T."/>
            <person name="Morono Y."/>
            <person name="Uchiyama I."/>
            <person name="Ito T."/>
            <person name="Fujiyama A."/>
            <person name="Inagaki F."/>
            <person name="Takami H."/>
        </authorList>
    </citation>
    <scope>NUCLEOTIDE SEQUENCE</scope>
    <source>
        <strain evidence="1">Expedition CK06-06</strain>
    </source>
</reference>
<proteinExistence type="predicted"/>